<organism evidence="1 2">
    <name type="scientific">Pseudomonas putida</name>
    <name type="common">Arthrobacter siderocapsulatus</name>
    <dbReference type="NCBI Taxonomy" id="303"/>
    <lineage>
        <taxon>Bacteria</taxon>
        <taxon>Pseudomonadati</taxon>
        <taxon>Pseudomonadota</taxon>
        <taxon>Gammaproteobacteria</taxon>
        <taxon>Pseudomonadales</taxon>
        <taxon>Pseudomonadaceae</taxon>
        <taxon>Pseudomonas</taxon>
    </lineage>
</organism>
<dbReference type="AlphaFoldDB" id="A0A9X8EG07"/>
<dbReference type="Proteomes" id="UP000269115">
    <property type="component" value="Unassembled WGS sequence"/>
</dbReference>
<evidence type="ECO:0000313" key="1">
    <source>
        <dbReference type="EMBL" id="ROQ48307.1"/>
    </source>
</evidence>
<accession>A0A9X8EG07</accession>
<name>A0A9X8EG07_PSEPU</name>
<reference evidence="1 2" key="1">
    <citation type="submission" date="2018-11" db="EMBL/GenBank/DDBJ databases">
        <title>Genomic analyses of the natural microbiome of Caenorhabditis elegans.</title>
        <authorList>
            <person name="Samuel B."/>
        </authorList>
    </citation>
    <scope>NUCLEOTIDE SEQUENCE [LARGE SCALE GENOMIC DNA]</scope>
    <source>
        <strain evidence="1 2">BIGb0473</strain>
    </source>
</reference>
<dbReference type="OrthoDB" id="9182124at2"/>
<comment type="caution">
    <text evidence="1">The sequence shown here is derived from an EMBL/GenBank/DDBJ whole genome shotgun (WGS) entry which is preliminary data.</text>
</comment>
<dbReference type="EMBL" id="RJUR01000015">
    <property type="protein sequence ID" value="ROQ48307.1"/>
    <property type="molecule type" value="Genomic_DNA"/>
</dbReference>
<dbReference type="RefSeq" id="WP_043861309.1">
    <property type="nucleotide sequence ID" value="NZ_LKGZ01000045.1"/>
</dbReference>
<sequence length="205" mass="22876">MTLLDDWIACREGRVVLDSSHFLGLFKEHGSDAELAQIFAGFAQADALQARAQQVLAAGSLDSSLYLLPQRGCDEGRLKAAALAWWNEQARYCLSTQGPWPEQAHWQPVVEVVSREVALKALQSDAPNAWVFEHFADTVIEDVRDSQLPMYALLEALYGIAADYYLAWYIAAPLLALEVDFARYFELWRLGGMSVVLQDRLLVAG</sequence>
<evidence type="ECO:0000313" key="2">
    <source>
        <dbReference type="Proteomes" id="UP000269115"/>
    </source>
</evidence>
<protein>
    <submittedName>
        <fullName evidence="1">Uncharacterized protein</fullName>
    </submittedName>
</protein>
<proteinExistence type="predicted"/>
<gene>
    <name evidence="1" type="ORF">EDF85_4047</name>
</gene>